<dbReference type="InterPro" id="IPR032557">
    <property type="entry name" value="DUF4935"/>
</dbReference>
<evidence type="ECO:0000313" key="3">
    <source>
        <dbReference type="Proteomes" id="UP000555103"/>
    </source>
</evidence>
<accession>A0A840CXE8</accession>
<dbReference type="AlphaFoldDB" id="A0A840CXE8"/>
<reference evidence="2 3" key="1">
    <citation type="submission" date="2020-08" db="EMBL/GenBank/DDBJ databases">
        <title>Genomic Encyclopedia of Type Strains, Phase IV (KMG-IV): sequencing the most valuable type-strain genomes for metagenomic binning, comparative biology and taxonomic classification.</title>
        <authorList>
            <person name="Goeker M."/>
        </authorList>
    </citation>
    <scope>NUCLEOTIDE SEQUENCE [LARGE SCALE GENOMIC DNA]</scope>
    <source>
        <strain evidence="2 3">DSM 104969</strain>
    </source>
</reference>
<comment type="caution">
    <text evidence="2">The sequence shown here is derived from an EMBL/GenBank/DDBJ whole genome shotgun (WGS) entry which is preliminary data.</text>
</comment>
<dbReference type="Proteomes" id="UP000555103">
    <property type="component" value="Unassembled WGS sequence"/>
</dbReference>
<gene>
    <name evidence="2" type="ORF">GGR21_004166</name>
</gene>
<proteinExistence type="predicted"/>
<dbReference type="Pfam" id="PF16289">
    <property type="entry name" value="PIN_12"/>
    <property type="match status" value="1"/>
</dbReference>
<organism evidence="2 3">
    <name type="scientific">Dysgonomonas hofstadii</name>
    <dbReference type="NCBI Taxonomy" id="637886"/>
    <lineage>
        <taxon>Bacteria</taxon>
        <taxon>Pseudomonadati</taxon>
        <taxon>Bacteroidota</taxon>
        <taxon>Bacteroidia</taxon>
        <taxon>Bacteroidales</taxon>
        <taxon>Dysgonomonadaceae</taxon>
        <taxon>Dysgonomonas</taxon>
    </lineage>
</organism>
<dbReference type="RefSeq" id="WP_183309036.1">
    <property type="nucleotide sequence ID" value="NZ_JACIEP010000025.1"/>
</dbReference>
<dbReference type="EMBL" id="JACIEP010000025">
    <property type="protein sequence ID" value="MBB4038234.1"/>
    <property type="molecule type" value="Genomic_DNA"/>
</dbReference>
<evidence type="ECO:0000259" key="1">
    <source>
        <dbReference type="Pfam" id="PF16289"/>
    </source>
</evidence>
<evidence type="ECO:0000313" key="2">
    <source>
        <dbReference type="EMBL" id="MBB4038234.1"/>
    </source>
</evidence>
<keyword evidence="3" id="KW-1185">Reference proteome</keyword>
<feature type="domain" description="DUF4935" evidence="1">
    <location>
        <begin position="3"/>
        <end position="171"/>
    </location>
</feature>
<protein>
    <submittedName>
        <fullName evidence="2">Putative nucleic acid-binding protein</fullName>
    </submittedName>
</protein>
<sequence length="372" mass="43631">MKVVLDTNIIFGDFHLKGAKIKNLCESTKSIGGTVYIPELVIDESINKYKEQLQLGNSKIDKGISDLKRLIGKTVFDNPITDEYIIKEVEEYQKEFRKQIKKLGINIIPYPTIKHKELVKRDLARKKPFQESGKGYRDALIWENVKSLCEKSPELFDIPKIVFINKNYKDFCEKDFSLHPDLKEDLVNNGLQEGSVRIVEEIDIFVNDYIKPQQKILKSILTKLNKNKRYNDIDLNSEIEDRVIKYLSHREFDYEESPFRQEFENPSVVSVDEPSYTVTDVRQISEDEILIEIDVDVDCEFDFFIFKSDAMCMDEDELPYIWNNDWNKHYMAASKTIPVKLKMSLIVDTAFNEILSDDIEIVHPEIDYHDRF</sequence>
<name>A0A840CXE8_9BACT</name>